<dbReference type="Proteomes" id="UP000004906">
    <property type="component" value="Unassembled WGS sequence"/>
</dbReference>
<evidence type="ECO:0000256" key="1">
    <source>
        <dbReference type="SAM" id="Phobius"/>
    </source>
</evidence>
<organism evidence="2 3">
    <name type="scientific">Salmonella enterica subsp. enterica serovar Adelaide str. A4-669</name>
    <dbReference type="NCBI Taxonomy" id="913063"/>
    <lineage>
        <taxon>Bacteria</taxon>
        <taxon>Pseudomonadati</taxon>
        <taxon>Pseudomonadota</taxon>
        <taxon>Gammaproteobacteria</taxon>
        <taxon>Enterobacterales</taxon>
        <taxon>Enterobacteriaceae</taxon>
        <taxon>Salmonella</taxon>
    </lineage>
</organism>
<protein>
    <submittedName>
        <fullName evidence="2">Uncharacterized protein</fullName>
    </submittedName>
</protein>
<name>A0A6C8GL18_SALET</name>
<keyword evidence="1" id="KW-1133">Transmembrane helix</keyword>
<keyword evidence="1" id="KW-0472">Membrane</keyword>
<dbReference type="AlphaFoldDB" id="A0A6C8GL18"/>
<sequence length="39" mass="4695">LIPQAHIIDRMIWAFLFVVFMFKGSKFRKLISLQNNDKK</sequence>
<proteinExistence type="predicted"/>
<accession>A0A6C8GL18</accession>
<evidence type="ECO:0000313" key="2">
    <source>
        <dbReference type="EMBL" id="EHC34849.1"/>
    </source>
</evidence>
<feature type="non-terminal residue" evidence="2">
    <location>
        <position position="1"/>
    </location>
</feature>
<reference evidence="2 3" key="1">
    <citation type="journal article" date="2011" name="BMC Genomics">
        <title>Genome sequencing reveals diversification of virulence factor content and possible host adaptation in distinct subpopulations of Salmonella enterica.</title>
        <authorList>
            <person name="den Bakker H.C."/>
            <person name="Moreno Switt A.I."/>
            <person name="Govoni G."/>
            <person name="Cummings C.A."/>
            <person name="Ranieri M.L."/>
            <person name="Degoricija L."/>
            <person name="Hoelzer K."/>
            <person name="Rodriguez-Rivera L.D."/>
            <person name="Brown S."/>
            <person name="Bolchacova E."/>
            <person name="Furtado M.R."/>
            <person name="Wiedmann M."/>
        </authorList>
    </citation>
    <scope>NUCLEOTIDE SEQUENCE [LARGE SCALE GENOMIC DNA]</scope>
    <source>
        <strain evidence="2 3">A4-669</strain>
    </source>
</reference>
<keyword evidence="1" id="KW-0812">Transmembrane</keyword>
<gene>
    <name evidence="2" type="ORF">LTSEADE_3280</name>
</gene>
<comment type="caution">
    <text evidence="2">The sequence shown here is derived from an EMBL/GenBank/DDBJ whole genome shotgun (WGS) entry which is preliminary data.</text>
</comment>
<dbReference type="EMBL" id="AFCI01001105">
    <property type="protein sequence ID" value="EHC34849.1"/>
    <property type="molecule type" value="Genomic_DNA"/>
</dbReference>
<evidence type="ECO:0000313" key="3">
    <source>
        <dbReference type="Proteomes" id="UP000004906"/>
    </source>
</evidence>
<feature type="transmembrane region" description="Helical" evidence="1">
    <location>
        <begin position="6"/>
        <end position="22"/>
    </location>
</feature>